<dbReference type="PANTHER" id="PTHR42956">
    <property type="entry name" value="NITROGENASE IRON-MOLYBDENUM COFACTOR BIOSYNTHESIS PROTEIN NIFE"/>
    <property type="match status" value="1"/>
</dbReference>
<dbReference type="Pfam" id="PF00148">
    <property type="entry name" value="Oxidored_nitro"/>
    <property type="match status" value="1"/>
</dbReference>
<feature type="domain" description="Nitrogenase/oxidoreductase component 1" evidence="1">
    <location>
        <begin position="44"/>
        <end position="295"/>
    </location>
</feature>
<dbReference type="SUPFAM" id="SSF53807">
    <property type="entry name" value="Helical backbone' metal receptor"/>
    <property type="match status" value="1"/>
</dbReference>
<name>A0AAE3P387_9BACT</name>
<evidence type="ECO:0000313" key="2">
    <source>
        <dbReference type="EMBL" id="MDF2952906.1"/>
    </source>
</evidence>
<reference evidence="2" key="1">
    <citation type="submission" date="2022-11" db="EMBL/GenBank/DDBJ databases">
        <title>Candidatus Alkanophaga archaea from heated hydrothermal vent sediment oxidize petroleum alkanes.</title>
        <authorList>
            <person name="Zehnle H."/>
            <person name="Laso-Perez R."/>
            <person name="Lipp J."/>
            <person name="Teske A."/>
            <person name="Wegener G."/>
        </authorList>
    </citation>
    <scope>NUCLEOTIDE SEQUENCE</scope>
    <source>
        <strain evidence="2">MCA70</strain>
    </source>
</reference>
<organism evidence="2 3">
    <name type="scientific">Candidatus Thermodesulfobacterium syntrophicum</name>
    <dbReference type="NCBI Taxonomy" id="3060442"/>
    <lineage>
        <taxon>Bacteria</taxon>
        <taxon>Pseudomonadati</taxon>
        <taxon>Thermodesulfobacteriota</taxon>
        <taxon>Thermodesulfobacteria</taxon>
        <taxon>Thermodesulfobacteriales</taxon>
        <taxon>Thermodesulfobacteriaceae</taxon>
        <taxon>Thermodesulfobacterium</taxon>
    </lineage>
</organism>
<dbReference type="InterPro" id="IPR049939">
    <property type="entry name" value="NifE-like"/>
</dbReference>
<dbReference type="GO" id="GO:0016491">
    <property type="term" value="F:oxidoreductase activity"/>
    <property type="evidence" value="ECO:0007669"/>
    <property type="project" value="InterPro"/>
</dbReference>
<evidence type="ECO:0000313" key="3">
    <source>
        <dbReference type="Proteomes" id="UP001144110"/>
    </source>
</evidence>
<dbReference type="Gene3D" id="3.40.50.1980">
    <property type="entry name" value="Nitrogenase molybdenum iron protein domain"/>
    <property type="match status" value="2"/>
</dbReference>
<evidence type="ECO:0000259" key="1">
    <source>
        <dbReference type="Pfam" id="PF00148"/>
    </source>
</evidence>
<protein>
    <submittedName>
        <fullName evidence="2">Nitrogenase Mo-Fe protein NifD/coenzyme F430 biosynthesis subunit CfbD</fullName>
    </submittedName>
</protein>
<dbReference type="Proteomes" id="UP001144110">
    <property type="component" value="Unassembled WGS sequence"/>
</dbReference>
<dbReference type="EMBL" id="JAPHEG010000001">
    <property type="protein sequence ID" value="MDF2952906.1"/>
    <property type="molecule type" value="Genomic_DNA"/>
</dbReference>
<comment type="caution">
    <text evidence="2">The sequence shown here is derived from an EMBL/GenBank/DDBJ whole genome shotgun (WGS) entry which is preliminary data.</text>
</comment>
<sequence length="400" mass="44695">MNLLNNLLPLPSGYFGASSALYKLGGLIITYGPAGGAWHINIEDEPRWYRGKTTVVGAGLLEIDVILGRDPEWVKRISTVALDLKPNFIALCGTPISAIIGVDLKGLARSIEKKTGIPVFFIETKGAEDYLSGAEKAFLALAKTFFKPSRTKRKRALNILGAIHLDIGKEEHLKPLCNLLQKADVEIISCWGMEENLENIKKSTEASLNLVITVSGIGIAEYMYENFGIPYIIGLPVGEKGEKDFLKVLEKISKEGAPFVEFSEEREKIDKKAVIIGEPIISYGIKRFLKEEIGLKEVSIISILPLGNLFNKKGCLFSFVNKEEGDFYTTSEERIEKYLNQSEVDIVIADPLYKRLLKSEKVFIPLPHVAMSCRFYWDYPYEFAGKPGGEYFIKNLKDVI</sequence>
<dbReference type="InterPro" id="IPR000510">
    <property type="entry name" value="Nase/OxRdtase_comp1"/>
</dbReference>
<accession>A0AAE3P387</accession>
<dbReference type="PANTHER" id="PTHR42956:SF1">
    <property type="entry name" value="NITROGENASE IRON-MOLYBDENUM COFACTOR BIOSYNTHESIS PROTEIN NIFE"/>
    <property type="match status" value="1"/>
</dbReference>
<gene>
    <name evidence="2" type="ORF">OD816_000151</name>
</gene>
<proteinExistence type="predicted"/>
<dbReference type="AlphaFoldDB" id="A0AAE3P387"/>